<keyword evidence="3 6" id="KW-0812">Transmembrane</keyword>
<feature type="non-terminal residue" evidence="8">
    <location>
        <position position="1"/>
    </location>
</feature>
<dbReference type="STRING" id="1802610.A2W32_01335"/>
<evidence type="ECO:0000313" key="9">
    <source>
        <dbReference type="Proteomes" id="UP000177371"/>
    </source>
</evidence>
<proteinExistence type="inferred from homology"/>
<dbReference type="Pfam" id="PF02683">
    <property type="entry name" value="DsbD_TM"/>
    <property type="match status" value="1"/>
</dbReference>
<keyword evidence="5 6" id="KW-0472">Membrane</keyword>
<gene>
    <name evidence="8" type="ORF">A2W32_01335</name>
</gene>
<protein>
    <recommendedName>
        <fullName evidence="7">Cytochrome C biogenesis protein transmembrane domain-containing protein</fullName>
    </recommendedName>
</protein>
<feature type="transmembrane region" description="Helical" evidence="6">
    <location>
        <begin position="116"/>
        <end position="140"/>
    </location>
</feature>
<dbReference type="PANTHER" id="PTHR31272:SF4">
    <property type="entry name" value="CYTOCHROME C-TYPE BIOGENESIS PROTEIN HI_1454-RELATED"/>
    <property type="match status" value="1"/>
</dbReference>
<evidence type="ECO:0000259" key="7">
    <source>
        <dbReference type="Pfam" id="PF02683"/>
    </source>
</evidence>
<reference evidence="8 9" key="1">
    <citation type="journal article" date="2016" name="Nat. Commun.">
        <title>Thousands of microbial genomes shed light on interconnected biogeochemical processes in an aquifer system.</title>
        <authorList>
            <person name="Anantharaman K."/>
            <person name="Brown C.T."/>
            <person name="Hug L.A."/>
            <person name="Sharon I."/>
            <person name="Castelle C.J."/>
            <person name="Probst A.J."/>
            <person name="Thomas B.C."/>
            <person name="Singh A."/>
            <person name="Wilkins M.J."/>
            <person name="Karaoz U."/>
            <person name="Brodie E.L."/>
            <person name="Williams K.H."/>
            <person name="Hubbard S.S."/>
            <person name="Banfield J.F."/>
        </authorList>
    </citation>
    <scope>NUCLEOTIDE SEQUENCE [LARGE SCALE GENOMIC DNA]</scope>
</reference>
<evidence type="ECO:0000256" key="4">
    <source>
        <dbReference type="ARBA" id="ARBA00022989"/>
    </source>
</evidence>
<sequence>SCLLPLVPTYIAYLAGTTLSELADGKKSGKYKSTIFYNSIAFVLGFLLVFMIFGLTASTLGYLFNSYRSIVQRIGGVAILTLGLFVLGAIKPFALLKERKLNLLVNLTRFKLVNSFLLGVTFGFAWTPCIGPVLASILFWASQSETILKGTVLLLVFGLGMGIPFILFGFLSEKLLPVIKKFEYITRVSQVLSGIILILMGLALMAEKVEFISMQIINLFGLRSLL</sequence>
<evidence type="ECO:0000256" key="1">
    <source>
        <dbReference type="ARBA" id="ARBA00004141"/>
    </source>
</evidence>
<feature type="domain" description="Cytochrome C biogenesis protein transmembrane" evidence="7">
    <location>
        <begin position="2"/>
        <end position="205"/>
    </location>
</feature>
<evidence type="ECO:0000256" key="6">
    <source>
        <dbReference type="SAM" id="Phobius"/>
    </source>
</evidence>
<comment type="caution">
    <text evidence="8">The sequence shown here is derived from an EMBL/GenBank/DDBJ whole genome shotgun (WGS) entry which is preliminary data.</text>
</comment>
<name>A0A1F4V407_UNCKA</name>
<keyword evidence="4 6" id="KW-1133">Transmembrane helix</keyword>
<organism evidence="8 9">
    <name type="scientific">candidate division WWE3 bacterium RBG_16_37_10</name>
    <dbReference type="NCBI Taxonomy" id="1802610"/>
    <lineage>
        <taxon>Bacteria</taxon>
        <taxon>Katanobacteria</taxon>
    </lineage>
</organism>
<dbReference type="InterPro" id="IPR003834">
    <property type="entry name" value="Cyt_c_assmbl_TM_dom"/>
</dbReference>
<dbReference type="EMBL" id="MEUT01000008">
    <property type="protein sequence ID" value="OGC51915.1"/>
    <property type="molecule type" value="Genomic_DNA"/>
</dbReference>
<comment type="subcellular location">
    <subcellularLocation>
        <location evidence="1">Membrane</location>
        <topology evidence="1">Multi-pass membrane protein</topology>
    </subcellularLocation>
</comment>
<comment type="similarity">
    <text evidence="2">Belongs to the DsbD family.</text>
</comment>
<evidence type="ECO:0000256" key="5">
    <source>
        <dbReference type="ARBA" id="ARBA00023136"/>
    </source>
</evidence>
<dbReference type="AlphaFoldDB" id="A0A1F4V407"/>
<accession>A0A1F4V407</accession>
<dbReference type="GO" id="GO:0017004">
    <property type="term" value="P:cytochrome complex assembly"/>
    <property type="evidence" value="ECO:0007669"/>
    <property type="project" value="InterPro"/>
</dbReference>
<dbReference type="GO" id="GO:0016020">
    <property type="term" value="C:membrane"/>
    <property type="evidence" value="ECO:0007669"/>
    <property type="project" value="UniProtKB-SubCell"/>
</dbReference>
<evidence type="ECO:0000256" key="2">
    <source>
        <dbReference type="ARBA" id="ARBA00006143"/>
    </source>
</evidence>
<feature type="transmembrane region" description="Helical" evidence="6">
    <location>
        <begin position="76"/>
        <end position="96"/>
    </location>
</feature>
<feature type="transmembrane region" description="Helical" evidence="6">
    <location>
        <begin position="152"/>
        <end position="172"/>
    </location>
</feature>
<dbReference type="Proteomes" id="UP000177371">
    <property type="component" value="Unassembled WGS sequence"/>
</dbReference>
<dbReference type="PANTHER" id="PTHR31272">
    <property type="entry name" value="CYTOCHROME C-TYPE BIOGENESIS PROTEIN HI_1454-RELATED"/>
    <property type="match status" value="1"/>
</dbReference>
<feature type="transmembrane region" description="Helical" evidence="6">
    <location>
        <begin position="184"/>
        <end position="206"/>
    </location>
</feature>
<feature type="transmembrane region" description="Helical" evidence="6">
    <location>
        <begin position="35"/>
        <end position="64"/>
    </location>
</feature>
<evidence type="ECO:0000256" key="3">
    <source>
        <dbReference type="ARBA" id="ARBA00022692"/>
    </source>
</evidence>
<dbReference type="InterPro" id="IPR051790">
    <property type="entry name" value="Cytochrome_c-biogenesis_DsbD"/>
</dbReference>
<evidence type="ECO:0000313" key="8">
    <source>
        <dbReference type="EMBL" id="OGC51915.1"/>
    </source>
</evidence>